<feature type="region of interest" description="Disordered" evidence="3">
    <location>
        <begin position="885"/>
        <end position="926"/>
    </location>
</feature>
<dbReference type="InterPro" id="IPR003124">
    <property type="entry name" value="WH2_dom"/>
</dbReference>
<organism evidence="5 6">
    <name type="scientific">Iris pallida</name>
    <name type="common">Sweet iris</name>
    <dbReference type="NCBI Taxonomy" id="29817"/>
    <lineage>
        <taxon>Eukaryota</taxon>
        <taxon>Viridiplantae</taxon>
        <taxon>Streptophyta</taxon>
        <taxon>Embryophyta</taxon>
        <taxon>Tracheophyta</taxon>
        <taxon>Spermatophyta</taxon>
        <taxon>Magnoliopsida</taxon>
        <taxon>Liliopsida</taxon>
        <taxon>Asparagales</taxon>
        <taxon>Iridaceae</taxon>
        <taxon>Iridoideae</taxon>
        <taxon>Irideae</taxon>
        <taxon>Iris</taxon>
    </lineage>
</organism>
<evidence type="ECO:0000259" key="4">
    <source>
        <dbReference type="PROSITE" id="PS51082"/>
    </source>
</evidence>
<comment type="similarity">
    <text evidence="1 2">Belongs to the SCAR/WAVE family.</text>
</comment>
<dbReference type="GO" id="GO:0034237">
    <property type="term" value="F:protein kinase A regulatory subunit binding"/>
    <property type="evidence" value="ECO:0007669"/>
    <property type="project" value="TreeGrafter"/>
</dbReference>
<accession>A0AAX6F8G5</accession>
<feature type="domain" description="WH2" evidence="4">
    <location>
        <begin position="1720"/>
        <end position="1738"/>
    </location>
</feature>
<dbReference type="GO" id="GO:2000601">
    <property type="term" value="P:positive regulation of Arp2/3 complex-mediated actin nucleation"/>
    <property type="evidence" value="ECO:0007669"/>
    <property type="project" value="TreeGrafter"/>
</dbReference>
<dbReference type="Gene3D" id="6.10.280.150">
    <property type="match status" value="2"/>
</dbReference>
<dbReference type="PROSITE" id="PS51082">
    <property type="entry name" value="WH2"/>
    <property type="match status" value="1"/>
</dbReference>
<keyword evidence="2" id="KW-0009">Actin-binding</keyword>
<dbReference type="GO" id="GO:0005856">
    <property type="term" value="C:cytoskeleton"/>
    <property type="evidence" value="ECO:0007669"/>
    <property type="project" value="UniProtKB-SubCell"/>
</dbReference>
<evidence type="ECO:0000313" key="5">
    <source>
        <dbReference type="EMBL" id="KAJ6812499.1"/>
    </source>
</evidence>
<sequence length="1781" mass="194143">MPTIRYEIRSEYGLADPELHLAADEDDPEALLEGVSMAGLVGVLRQLGDLAEFAAEIFHDLHEEVTATAARGHGLMLRVQQLEAEFPSFEKTFLSQTSPSPFAYNEGIDWHANLRMDQNLVTRGDMPRFILDSYEECRGPPRLFMLDKFDVAGAGACLKRYSDPSFFKVDLASSGKMEEEVREKKARKIKKKGSRWRNRETTKSFLAPLIRSNLEQVVSEQTSAKVPMRHIKLKSRNLMDSDIINKRSYMENLLEVHSPKKKVIDQVGSVTELHETVTSTAVNSPILKKRNCIWSPAKTEAEILPISELADQKIKEIAAFTPSVPDEKVMIESNVKKPVTVHGYNLNEAEKYSPSVLEVGHQKEFVDTQITIADRFGGHGSAEKVRTEARLNGYSSDGVKMDPSCLLRVDQKNSFSHSVLSSKGGFDGYRSDDAGSELENYMDALNTKESEIEIDSKNRQKSDPSLLNMEAQGIDGINNRQQDLPAQISEPGDLGNLIDEELINMLISSPSTSENSGSLNDTQPHSFNFNLPVIPQVCLDEHIRTDDELPTISTLEESIPPPYLFTNTCNANGSEAVSAQAATGGAYSSSCFPESTSSGDRVFPPARDEAQPVTIHPTETFSGYVEGNLQAEQQLNGNMEELSTYAGNSKISPDELLHLSDTECSFLGEEDHPEDTHFIKHVDEVPSVVLHPPNETFLGGVGNTHESCQQLNAKEEVSNFADNCDTNKLLLSPETGGSFSNSIGCLEEIHTGESPNEMSDIISMLDNHSLTQDSSTLNEAPVQFDETILLPGEKVSIEQETEASSGQNISLTIRFLSANNVSIVKSSDSADMDCIEAPETLAAEMSSNNARLSHGVGENLDGNLPCIVHTSELLCQGHDGMESLKPSAHSTIASDDLLSESAVPERADTSEESEELFSQDTGDTQGDSFLIGVPTWSVNDPVTSSTEEVTGTCSGKMLPATNFDLSIETSPIAPHPDELAAKVDNSAASSEDLINDNIGGTKILMPNFLPLELEQFSAAEQPKKSHEMDSAELSPGASLNKSAEPVCMVIGGINLVADIEGYPCGPTTSNLHDEKHIQKNMECDESSDDYVMVEADDNNQGACSIYSPKASAFNIELQEDYLPGSAYLDSHNLETDEMSYPKSTTVMPQIDNQTLSSTDLCSEFPIAGSSYSSDAKLSHGVCQTMSSKHDVGKGSSIFLSEREDSFSGEGMYVPTHSLVKPALPLIDDNKGHVTSSNQEDKHLETSDIQFDRAFSDEQTITQSYSKDIDNQSLNLEQYAILTKVEMNENDIPSSSDTRYGLQEVSVSSESTSEVSASSMTSSITRIIASSSSGISEIGPPECLEPQVVDPTSSLPLQDVEGTPMLPPIAPVPEFLESKVVEAASSLQLQDVEETLTLPPFPSVPEFLEPKVVEAASSLQVQEVEGTPPLPPLPPIEWRIANLSLGSLTSVGDTAQPPKVTNPFMASSPLDVKHPQGSVTAGVDIVQPTTSPLWEDERVLQGSLNPEGETQHDELPTTVDKEGLPQVMNPPNLFLPVSHSENETNSGSHDALMLVVEDKIAQNPELLQGGQSIEGKRPRLDQLVPSLELERSKHESISTGDPVLPLNPFFPVSSSEEFNHQYGYGVYGGESLQHINLPAPLLVTGPNMPPYGFLYPMGENPSMIYDFMVPSTEGERPSGQPRSIRDRPRNPLIEAVAAHDKSKLRKVSELDLPQARPRADERDSLLEQIRNKSFNLKPANAPKVNIKGPPTNLKLAAILEKANAIRQAFVGSDEDDDGESWE</sequence>
<name>A0AAX6F8G5_IRIPA</name>
<comment type="function">
    <text evidence="2">Involved in regulation of actin and microtubule organization. Part of a WAVE complex that activates the Arp2/3 complex.</text>
</comment>
<protein>
    <recommendedName>
        <fullName evidence="2">Protein SCAR</fullName>
    </recommendedName>
    <alternativeName>
        <fullName evidence="2">Protein WAVE</fullName>
    </alternativeName>
</protein>
<evidence type="ECO:0000256" key="1">
    <source>
        <dbReference type="ARBA" id="ARBA00006993"/>
    </source>
</evidence>
<dbReference type="PANTHER" id="PTHR12902:SF1">
    <property type="entry name" value="WISKOTT-ALDRICH SYNDROME PROTEIN FAMILY MEMBER"/>
    <property type="match status" value="1"/>
</dbReference>
<keyword evidence="2" id="KW-0206">Cytoskeleton</keyword>
<evidence type="ECO:0000256" key="2">
    <source>
        <dbReference type="RuleBase" id="RU367034"/>
    </source>
</evidence>
<dbReference type="GO" id="GO:0071933">
    <property type="term" value="F:Arp2/3 complex binding"/>
    <property type="evidence" value="ECO:0007669"/>
    <property type="project" value="TreeGrafter"/>
</dbReference>
<proteinExistence type="inferred from homology"/>
<dbReference type="GO" id="GO:0030036">
    <property type="term" value="P:actin cytoskeleton organization"/>
    <property type="evidence" value="ECO:0007669"/>
    <property type="project" value="UniProtKB-UniRule"/>
</dbReference>
<reference evidence="5" key="2">
    <citation type="submission" date="2023-04" db="EMBL/GenBank/DDBJ databases">
        <authorList>
            <person name="Bruccoleri R.E."/>
            <person name="Oakeley E.J."/>
            <person name="Faust A.-M."/>
            <person name="Dessus-Babus S."/>
            <person name="Altorfer M."/>
            <person name="Burckhardt D."/>
            <person name="Oertli M."/>
            <person name="Naumann U."/>
            <person name="Petersen F."/>
            <person name="Wong J."/>
        </authorList>
    </citation>
    <scope>NUCLEOTIDE SEQUENCE</scope>
    <source>
        <strain evidence="5">GSM-AAB239-AS_SAM_17_03QT</strain>
        <tissue evidence="5">Leaf</tissue>
    </source>
</reference>
<keyword evidence="6" id="KW-1185">Reference proteome</keyword>
<comment type="subcellular location">
    <subcellularLocation>
        <location evidence="2">Cytoplasm</location>
        <location evidence="2">Cytoskeleton</location>
    </subcellularLocation>
</comment>
<keyword evidence="2" id="KW-0963">Cytoplasm</keyword>
<dbReference type="PANTHER" id="PTHR12902">
    <property type="entry name" value="WASP-1"/>
    <property type="match status" value="1"/>
</dbReference>
<feature type="region of interest" description="Disordered" evidence="3">
    <location>
        <begin position="1670"/>
        <end position="1689"/>
    </location>
</feature>
<dbReference type="Proteomes" id="UP001140949">
    <property type="component" value="Unassembled WGS sequence"/>
</dbReference>
<dbReference type="Gene3D" id="1.20.5.340">
    <property type="match status" value="1"/>
</dbReference>
<evidence type="ECO:0000256" key="3">
    <source>
        <dbReference type="SAM" id="MobiDB-lite"/>
    </source>
</evidence>
<dbReference type="GO" id="GO:0003779">
    <property type="term" value="F:actin binding"/>
    <property type="evidence" value="ECO:0007669"/>
    <property type="project" value="UniProtKB-UniRule"/>
</dbReference>
<dbReference type="EMBL" id="JANAVB010031019">
    <property type="protein sequence ID" value="KAJ6812499.1"/>
    <property type="molecule type" value="Genomic_DNA"/>
</dbReference>
<comment type="caution">
    <text evidence="5">The sequence shown here is derived from an EMBL/GenBank/DDBJ whole genome shotgun (WGS) entry which is preliminary data.</text>
</comment>
<evidence type="ECO:0000313" key="6">
    <source>
        <dbReference type="Proteomes" id="UP001140949"/>
    </source>
</evidence>
<dbReference type="InterPro" id="IPR028288">
    <property type="entry name" value="SCAR/WAVE_fam"/>
</dbReference>
<reference evidence="5" key="1">
    <citation type="journal article" date="2023" name="GigaByte">
        <title>Genome assembly of the bearded iris, Iris pallida Lam.</title>
        <authorList>
            <person name="Bruccoleri R.E."/>
            <person name="Oakeley E.J."/>
            <person name="Faust A.M.E."/>
            <person name="Altorfer M."/>
            <person name="Dessus-Babus S."/>
            <person name="Burckhardt D."/>
            <person name="Oertli M."/>
            <person name="Naumann U."/>
            <person name="Petersen F."/>
            <person name="Wong J."/>
        </authorList>
    </citation>
    <scope>NUCLEOTIDE SEQUENCE</scope>
    <source>
        <strain evidence="5">GSM-AAB239-AS_SAM_17_03QT</strain>
    </source>
</reference>
<gene>
    <name evidence="5" type="ORF">M6B38_147845</name>
</gene>